<keyword evidence="1" id="KW-0472">Membrane</keyword>
<name>A0A2S6H2U7_9GAMM</name>
<keyword evidence="1" id="KW-1133">Transmembrane helix</keyword>
<reference evidence="2 3" key="1">
    <citation type="submission" date="2018-02" db="EMBL/GenBank/DDBJ databases">
        <title>Subsurface microbial communities from deep shales in Ohio and West Virginia, USA.</title>
        <authorList>
            <person name="Wrighton K."/>
        </authorList>
    </citation>
    <scope>NUCLEOTIDE SEQUENCE [LARGE SCALE GENOMIC DNA]</scope>
    <source>
        <strain evidence="2 3">OWC-G53F</strain>
    </source>
</reference>
<dbReference type="Proteomes" id="UP000238071">
    <property type="component" value="Unassembled WGS sequence"/>
</dbReference>
<protein>
    <submittedName>
        <fullName evidence="2">Uncharacterized protein</fullName>
    </submittedName>
</protein>
<dbReference type="RefSeq" id="WP_104423690.1">
    <property type="nucleotide sequence ID" value="NZ_PTIY01000006.1"/>
</dbReference>
<comment type="caution">
    <text evidence="2">The sequence shown here is derived from an EMBL/GenBank/DDBJ whole genome shotgun (WGS) entry which is preliminary data.</text>
</comment>
<organism evidence="2 3">
    <name type="scientific">Methylobacter tundripaludum</name>
    <dbReference type="NCBI Taxonomy" id="173365"/>
    <lineage>
        <taxon>Bacteria</taxon>
        <taxon>Pseudomonadati</taxon>
        <taxon>Pseudomonadota</taxon>
        <taxon>Gammaproteobacteria</taxon>
        <taxon>Methylococcales</taxon>
        <taxon>Methylococcaceae</taxon>
        <taxon>Methylobacter</taxon>
    </lineage>
</organism>
<evidence type="ECO:0000313" key="3">
    <source>
        <dbReference type="Proteomes" id="UP000238071"/>
    </source>
</evidence>
<proteinExistence type="predicted"/>
<accession>A0A2S6H2U7</accession>
<sequence>MSDTDKTNSVVEALHGNAPAVLQIIPSHHALMKVNRLLLTIICSLMVVILIAGFLLFPSQSFINSYRNATATETYAAEMNPVVSAEVNALKGQLVGLVSGSIESKLNALEESLRVGSVSSSIGTIEDLKNDLKVLRTYSEPAKKANTAISNEQLMQEMSQLKRLIYVTLASCGLMLAAVAGIWIKNRNRLPYKEVKTSYLGKD</sequence>
<gene>
    <name evidence="2" type="ORF">B0F88_106164</name>
</gene>
<dbReference type="OrthoDB" id="5573112at2"/>
<keyword evidence="3" id="KW-1185">Reference proteome</keyword>
<evidence type="ECO:0000313" key="2">
    <source>
        <dbReference type="EMBL" id="PPK71812.1"/>
    </source>
</evidence>
<evidence type="ECO:0000256" key="1">
    <source>
        <dbReference type="SAM" id="Phobius"/>
    </source>
</evidence>
<feature type="transmembrane region" description="Helical" evidence="1">
    <location>
        <begin position="164"/>
        <end position="184"/>
    </location>
</feature>
<keyword evidence="1" id="KW-0812">Transmembrane</keyword>
<feature type="transmembrane region" description="Helical" evidence="1">
    <location>
        <begin position="37"/>
        <end position="57"/>
    </location>
</feature>
<dbReference type="AlphaFoldDB" id="A0A2S6H2U7"/>
<dbReference type="EMBL" id="PTIY01000006">
    <property type="protein sequence ID" value="PPK71812.1"/>
    <property type="molecule type" value="Genomic_DNA"/>
</dbReference>